<evidence type="ECO:0000256" key="3">
    <source>
        <dbReference type="ARBA" id="ARBA00022827"/>
    </source>
</evidence>
<comment type="caution">
    <text evidence="8">The sequence shown here is derived from an EMBL/GenBank/DDBJ whole genome shotgun (WGS) entry which is preliminary data.</text>
</comment>
<dbReference type="InterPro" id="IPR045024">
    <property type="entry name" value="NDH-2"/>
</dbReference>
<dbReference type="Proteomes" id="UP001500457">
    <property type="component" value="Unassembled WGS sequence"/>
</dbReference>
<accession>A0ABP9EAC7</accession>
<gene>
    <name evidence="8" type="ORF">GCM10023203_24230</name>
</gene>
<dbReference type="SUPFAM" id="SSF51905">
    <property type="entry name" value="FAD/NAD(P)-binding domain"/>
    <property type="match status" value="1"/>
</dbReference>
<evidence type="ECO:0000256" key="1">
    <source>
        <dbReference type="ARBA" id="ARBA00005272"/>
    </source>
</evidence>
<keyword evidence="5" id="KW-0520">NAD</keyword>
<dbReference type="PRINTS" id="PR00411">
    <property type="entry name" value="PNDRDTASEI"/>
</dbReference>
<evidence type="ECO:0000256" key="4">
    <source>
        <dbReference type="ARBA" id="ARBA00023002"/>
    </source>
</evidence>
<comment type="similarity">
    <text evidence="1">Belongs to the NADH dehydrogenase family.</text>
</comment>
<evidence type="ECO:0000259" key="7">
    <source>
        <dbReference type="Pfam" id="PF07992"/>
    </source>
</evidence>
<feature type="compositionally biased region" description="Gly residues" evidence="6">
    <location>
        <begin position="501"/>
        <end position="512"/>
    </location>
</feature>
<evidence type="ECO:0000313" key="9">
    <source>
        <dbReference type="Proteomes" id="UP001500457"/>
    </source>
</evidence>
<feature type="region of interest" description="Disordered" evidence="6">
    <location>
        <begin position="1"/>
        <end position="21"/>
    </location>
</feature>
<dbReference type="InterPro" id="IPR036188">
    <property type="entry name" value="FAD/NAD-bd_sf"/>
</dbReference>
<dbReference type="Pfam" id="PF07992">
    <property type="entry name" value="Pyr_redox_2"/>
    <property type="match status" value="1"/>
</dbReference>
<protein>
    <submittedName>
        <fullName evidence="8">NAD(P)/FAD-dependent oxidoreductase</fullName>
    </submittedName>
</protein>
<dbReference type="PANTHER" id="PTHR43706">
    <property type="entry name" value="NADH DEHYDROGENASE"/>
    <property type="match status" value="1"/>
</dbReference>
<evidence type="ECO:0000256" key="5">
    <source>
        <dbReference type="ARBA" id="ARBA00023027"/>
    </source>
</evidence>
<feature type="compositionally biased region" description="Low complexity" evidence="6">
    <location>
        <begin position="474"/>
        <end position="500"/>
    </location>
</feature>
<feature type="region of interest" description="Disordered" evidence="6">
    <location>
        <begin position="436"/>
        <end position="512"/>
    </location>
</feature>
<reference evidence="9" key="1">
    <citation type="journal article" date="2019" name="Int. J. Syst. Evol. Microbiol.">
        <title>The Global Catalogue of Microorganisms (GCM) 10K type strain sequencing project: providing services to taxonomists for standard genome sequencing and annotation.</title>
        <authorList>
            <consortium name="The Broad Institute Genomics Platform"/>
            <consortium name="The Broad Institute Genome Sequencing Center for Infectious Disease"/>
            <person name="Wu L."/>
            <person name="Ma J."/>
        </authorList>
    </citation>
    <scope>NUCLEOTIDE SEQUENCE [LARGE SCALE GENOMIC DNA]</scope>
    <source>
        <strain evidence="9">JCM 17983</strain>
    </source>
</reference>
<sequence>MTDDTPGGSPDGSPDGSGRRPKVVIVGGGFAGFQTARSLAKRMGDEVDIVLVSPTNYFLYLPLLPEVAAGILEPRRISVALAAALPSCVRHAPGEVDELDLDGHTIGWLDPEGIHHETSWDRLVIAAGSVHKVLPVPGITEYAQGFRGVPEALYLRDHLIRQVELAAVCEDPEEREARLTVVVVGGGYTGTEATAQGFLFTKELAKSRGLAEVPRWVLVSRGEVLSGLDAHLGRNAERVLRERGVDVRTGEQVDEATGDGVRLSSSGEHIPTRTLLWCVGVRPDPLIDDLGVEVDQGRIVADTHLRVPGHPHVFACGDAAAVPDQARPGEYTAMTAQHAERQGKLAGRNVAASLGHGRAKAYKHRDLGFVVDLGGFDAAANPLGVKLTGVPAHVVARGYHLMAMPGNRVRTAVDWLMDALLPRQTAQLGLVRSPAVPLDSASPEVPQHGLGFPHRQAPGQAGPSSDAVFPPRPGGSAEAASPEASSEAASAETSSEAATASGGGGSPGSGAR</sequence>
<dbReference type="PANTHER" id="PTHR43706:SF45">
    <property type="entry name" value="NADH DEHYDROGENASE-LIKE PROTEIN RV1812C"/>
    <property type="match status" value="1"/>
</dbReference>
<evidence type="ECO:0000313" key="8">
    <source>
        <dbReference type="EMBL" id="GAA4873505.1"/>
    </source>
</evidence>
<feature type="compositionally biased region" description="Low complexity" evidence="6">
    <location>
        <begin position="1"/>
        <end position="16"/>
    </location>
</feature>
<dbReference type="InterPro" id="IPR023753">
    <property type="entry name" value="FAD/NAD-binding_dom"/>
</dbReference>
<feature type="domain" description="FAD/NAD(P)-binding" evidence="7">
    <location>
        <begin position="22"/>
        <end position="343"/>
    </location>
</feature>
<keyword evidence="4" id="KW-0560">Oxidoreductase</keyword>
<keyword evidence="3" id="KW-0274">FAD</keyword>
<dbReference type="Gene3D" id="3.50.50.100">
    <property type="match status" value="1"/>
</dbReference>
<evidence type="ECO:0000256" key="6">
    <source>
        <dbReference type="SAM" id="MobiDB-lite"/>
    </source>
</evidence>
<dbReference type="EMBL" id="BAABHQ010000005">
    <property type="protein sequence ID" value="GAA4873505.1"/>
    <property type="molecule type" value="Genomic_DNA"/>
</dbReference>
<dbReference type="PRINTS" id="PR00368">
    <property type="entry name" value="FADPNR"/>
</dbReference>
<keyword evidence="9" id="KW-1185">Reference proteome</keyword>
<name>A0ABP9EAC7_9PSEU</name>
<proteinExistence type="inferred from homology"/>
<evidence type="ECO:0000256" key="2">
    <source>
        <dbReference type="ARBA" id="ARBA00022630"/>
    </source>
</evidence>
<dbReference type="RefSeq" id="WP_274230689.1">
    <property type="nucleotide sequence ID" value="NZ_BAABHQ010000005.1"/>
</dbReference>
<keyword evidence="2" id="KW-0285">Flavoprotein</keyword>
<organism evidence="8 9">
    <name type="scientific">Actinomycetospora straminea</name>
    <dbReference type="NCBI Taxonomy" id="663607"/>
    <lineage>
        <taxon>Bacteria</taxon>
        <taxon>Bacillati</taxon>
        <taxon>Actinomycetota</taxon>
        <taxon>Actinomycetes</taxon>
        <taxon>Pseudonocardiales</taxon>
        <taxon>Pseudonocardiaceae</taxon>
        <taxon>Actinomycetospora</taxon>
    </lineage>
</organism>